<evidence type="ECO:0000313" key="2">
    <source>
        <dbReference type="Proteomes" id="UP000528457"/>
    </source>
</evidence>
<dbReference type="AlphaFoldDB" id="A0A7X0MYS3"/>
<proteinExistence type="predicted"/>
<dbReference type="EMBL" id="JACHHT010000002">
    <property type="protein sequence ID" value="MBB6522362.1"/>
    <property type="molecule type" value="Genomic_DNA"/>
</dbReference>
<gene>
    <name evidence="1" type="ORF">HNR48_002647</name>
</gene>
<reference evidence="1 2" key="1">
    <citation type="submission" date="2020-08" db="EMBL/GenBank/DDBJ databases">
        <title>Genomic Encyclopedia of Type Strains, Phase IV (KMG-IV): sequencing the most valuable type-strain genomes for metagenomic binning, comparative biology and taxonomic classification.</title>
        <authorList>
            <person name="Goeker M."/>
        </authorList>
    </citation>
    <scope>NUCLEOTIDE SEQUENCE [LARGE SCALE GENOMIC DNA]</scope>
    <source>
        <strain evidence="1 2">DSM 22368</strain>
    </source>
</reference>
<evidence type="ECO:0000313" key="1">
    <source>
        <dbReference type="EMBL" id="MBB6522362.1"/>
    </source>
</evidence>
<dbReference type="InParanoid" id="A0A7X0MYS3"/>
<sequence length="111" mass="12266">MIRRLMGLGIGAMFSLWSVAEELPAISKNPSSPLGGEVRQHQQETLVLQSLLISPNRQLAQINGHLLRLGEKLGIYELIELNKEGVTLRAGDREVVLKARKSAAKTKITLR</sequence>
<evidence type="ECO:0008006" key="3">
    <source>
        <dbReference type="Google" id="ProtNLM"/>
    </source>
</evidence>
<organism evidence="1 2">
    <name type="scientific">Pseudoteredinibacter isoporae</name>
    <dbReference type="NCBI Taxonomy" id="570281"/>
    <lineage>
        <taxon>Bacteria</taxon>
        <taxon>Pseudomonadati</taxon>
        <taxon>Pseudomonadota</taxon>
        <taxon>Gammaproteobacteria</taxon>
        <taxon>Cellvibrionales</taxon>
        <taxon>Cellvibrionaceae</taxon>
        <taxon>Pseudoteredinibacter</taxon>
    </lineage>
</organism>
<comment type="caution">
    <text evidence="1">The sequence shown here is derived from an EMBL/GenBank/DDBJ whole genome shotgun (WGS) entry which is preliminary data.</text>
</comment>
<keyword evidence="2" id="KW-1185">Reference proteome</keyword>
<dbReference type="Proteomes" id="UP000528457">
    <property type="component" value="Unassembled WGS sequence"/>
</dbReference>
<name>A0A7X0MYS3_9GAMM</name>
<protein>
    <recommendedName>
        <fullName evidence="3">MSHA biogenesis protein MshK</fullName>
    </recommendedName>
</protein>
<dbReference type="RefSeq" id="WP_166846045.1">
    <property type="nucleotide sequence ID" value="NZ_JAAONY010000002.1"/>
</dbReference>
<accession>A0A7X0MYS3</accession>